<organism evidence="3 4">
    <name type="scientific">Fusibacter bizertensis</name>
    <dbReference type="NCBI Taxonomy" id="1488331"/>
    <lineage>
        <taxon>Bacteria</taxon>
        <taxon>Bacillati</taxon>
        <taxon>Bacillota</taxon>
        <taxon>Clostridia</taxon>
        <taxon>Eubacteriales</taxon>
        <taxon>Eubacteriales Family XII. Incertae Sedis</taxon>
        <taxon>Fusibacter</taxon>
    </lineage>
</organism>
<evidence type="ECO:0000256" key="1">
    <source>
        <dbReference type="SAM" id="Coils"/>
    </source>
</evidence>
<keyword evidence="4" id="KW-1185">Reference proteome</keyword>
<dbReference type="Proteomes" id="UP001158045">
    <property type="component" value="Unassembled WGS sequence"/>
</dbReference>
<protein>
    <submittedName>
        <fullName evidence="3">Septum formation initiator family protein</fullName>
    </submittedName>
</protein>
<dbReference type="Pfam" id="PF04977">
    <property type="entry name" value="DivIC"/>
    <property type="match status" value="1"/>
</dbReference>
<keyword evidence="1" id="KW-0175">Coiled coil</keyword>
<proteinExistence type="predicted"/>
<evidence type="ECO:0000313" key="4">
    <source>
        <dbReference type="Proteomes" id="UP001158045"/>
    </source>
</evidence>
<sequence>MKKKKGKFFKRNRLTLFLIILAFGYYGFIMMKADQKLEEYQGVQQELRAEIGDLEHEIDKLVDEYAYSQTPEAVEKIAREKLKMVKPNEIIYLIKELEESEGN</sequence>
<evidence type="ECO:0000256" key="2">
    <source>
        <dbReference type="SAM" id="Phobius"/>
    </source>
</evidence>
<feature type="transmembrane region" description="Helical" evidence="2">
    <location>
        <begin position="12"/>
        <end position="31"/>
    </location>
</feature>
<keyword evidence="2" id="KW-0812">Transmembrane</keyword>
<reference evidence="3 4" key="1">
    <citation type="submission" date="2023-04" db="EMBL/GenBank/DDBJ databases">
        <title>Fusibacter bizertensis strain WBS, isolated from littoral bottom sediments of the Arctic seas - biochemical and genomic analysis.</title>
        <authorList>
            <person name="Brioukhanov A.L."/>
        </authorList>
    </citation>
    <scope>NUCLEOTIDE SEQUENCE [LARGE SCALE GENOMIC DNA]</scope>
    <source>
        <strain evidence="3 4">WBS</strain>
    </source>
</reference>
<dbReference type="InterPro" id="IPR007060">
    <property type="entry name" value="FtsL/DivIC"/>
</dbReference>
<dbReference type="RefSeq" id="WP_281095540.1">
    <property type="nucleotide sequence ID" value="NZ_JARYZI010000014.1"/>
</dbReference>
<feature type="coiled-coil region" evidence="1">
    <location>
        <begin position="30"/>
        <end position="64"/>
    </location>
</feature>
<name>A0ABT6NGV4_9FIRM</name>
<keyword evidence="2" id="KW-0472">Membrane</keyword>
<accession>A0ABT6NGV4</accession>
<keyword evidence="2" id="KW-1133">Transmembrane helix</keyword>
<dbReference type="EMBL" id="JARYZI010000014">
    <property type="protein sequence ID" value="MDH8679644.1"/>
    <property type="molecule type" value="Genomic_DNA"/>
</dbReference>
<gene>
    <name evidence="3" type="ORF">QE109_15900</name>
</gene>
<evidence type="ECO:0000313" key="3">
    <source>
        <dbReference type="EMBL" id="MDH8679644.1"/>
    </source>
</evidence>
<comment type="caution">
    <text evidence="3">The sequence shown here is derived from an EMBL/GenBank/DDBJ whole genome shotgun (WGS) entry which is preliminary data.</text>
</comment>